<evidence type="ECO:0008006" key="4">
    <source>
        <dbReference type="Google" id="ProtNLM"/>
    </source>
</evidence>
<accession>A0A090VY32</accession>
<reference evidence="2 3" key="1">
    <citation type="journal article" date="2014" name="Genome Announc.">
        <title>Draft Genome Sequence of Marine Flavobacterium Jejuia pallidilutea Strain 11shimoA1 and Pigmentation Mutants.</title>
        <authorList>
            <person name="Takatani N."/>
            <person name="Nakanishi M."/>
            <person name="Meirelles P."/>
            <person name="Mino S."/>
            <person name="Suda W."/>
            <person name="Oshima K."/>
            <person name="Hattori M."/>
            <person name="Ohkuma M."/>
            <person name="Hosokawa M."/>
            <person name="Miyashita K."/>
            <person name="Thompson F.L."/>
            <person name="Niwa A."/>
            <person name="Sawabe T."/>
            <person name="Sawabe T."/>
        </authorList>
    </citation>
    <scope>NUCLEOTIDE SEQUENCE [LARGE SCALE GENOMIC DNA]</scope>
    <source>
        <strain evidence="2 3">JCM 19301</strain>
    </source>
</reference>
<feature type="chain" id="PRO_5001867386" description="Outer membrane lipoprotein BamD-like domain-containing protein" evidence="1">
    <location>
        <begin position="21"/>
        <end position="127"/>
    </location>
</feature>
<proteinExistence type="predicted"/>
<dbReference type="Gene3D" id="1.25.40.10">
    <property type="entry name" value="Tetratricopeptide repeat domain"/>
    <property type="match status" value="1"/>
</dbReference>
<evidence type="ECO:0000313" key="2">
    <source>
        <dbReference type="EMBL" id="GAL68863.1"/>
    </source>
</evidence>
<sequence length="127" mass="14357">MNLKHSILITALCLCIQVVAQQSAVYTNNLVDFQKALSLYNNQQYQAAQSLFAQIKKEAEREGLIADCTYYIANCAVRLNQQNADQLINDFVEEYPTSTKRNTAFVDVADYYFANGKYAYARKCTSG</sequence>
<dbReference type="InterPro" id="IPR011990">
    <property type="entry name" value="TPR-like_helical_dom_sf"/>
</dbReference>
<dbReference type="Proteomes" id="UP000029641">
    <property type="component" value="Unassembled WGS sequence"/>
</dbReference>
<comment type="caution">
    <text evidence="2">The sequence shown here is derived from an EMBL/GenBank/DDBJ whole genome shotgun (WGS) entry which is preliminary data.</text>
</comment>
<evidence type="ECO:0000313" key="3">
    <source>
        <dbReference type="Proteomes" id="UP000029641"/>
    </source>
</evidence>
<dbReference type="Pfam" id="PF13174">
    <property type="entry name" value="TPR_6"/>
    <property type="match status" value="1"/>
</dbReference>
<dbReference type="AlphaFoldDB" id="A0A090VY32"/>
<evidence type="ECO:0000256" key="1">
    <source>
        <dbReference type="SAM" id="SignalP"/>
    </source>
</evidence>
<dbReference type="EMBL" id="BBNR01000026">
    <property type="protein sequence ID" value="GAL68863.1"/>
    <property type="molecule type" value="Genomic_DNA"/>
</dbReference>
<feature type="signal peptide" evidence="1">
    <location>
        <begin position="1"/>
        <end position="20"/>
    </location>
</feature>
<keyword evidence="1" id="KW-0732">Signal</keyword>
<protein>
    <recommendedName>
        <fullName evidence="4">Outer membrane lipoprotein BamD-like domain-containing protein</fullName>
    </recommendedName>
</protein>
<gene>
    <name evidence="2" type="ORF">JCM19301_2074</name>
</gene>
<dbReference type="InterPro" id="IPR019734">
    <property type="entry name" value="TPR_rpt"/>
</dbReference>
<name>A0A090VY32_9FLAO</name>
<organism evidence="2 3">
    <name type="scientific">Jejuia pallidilutea</name>
    <dbReference type="NCBI Taxonomy" id="504487"/>
    <lineage>
        <taxon>Bacteria</taxon>
        <taxon>Pseudomonadati</taxon>
        <taxon>Bacteroidota</taxon>
        <taxon>Flavobacteriia</taxon>
        <taxon>Flavobacteriales</taxon>
        <taxon>Flavobacteriaceae</taxon>
        <taxon>Jejuia</taxon>
    </lineage>
</organism>